<accession>A0A2Z6UT16</accession>
<reference evidence="1 2" key="1">
    <citation type="journal article" date="2018" name="Front. Microbiol.">
        <title>Adaptation of the Freshwater Bloom-Forming Cyanobacterium Microcystis aeruginosa to Brackish Water Is Driven by Recent Horizontal Transfer of Sucrose Genes.</title>
        <authorList>
            <person name="Tanabe Y."/>
            <person name="Hodoki Y."/>
            <person name="Sano T."/>
            <person name="Tada K."/>
            <person name="Watanabe M.M."/>
        </authorList>
    </citation>
    <scope>NUCLEOTIDE SEQUENCE [LARGE SCALE GENOMIC DNA]</scope>
    <source>
        <strain evidence="1 2">Sj</strain>
    </source>
</reference>
<gene>
    <name evidence="1" type="ORF">MSj_04135</name>
</gene>
<name>A0A2Z6UT16_MICAE</name>
<dbReference type="AlphaFoldDB" id="A0A2Z6UT16"/>
<comment type="caution">
    <text evidence="1">The sequence shown here is derived from an EMBL/GenBank/DDBJ whole genome shotgun (WGS) entry which is preliminary data.</text>
</comment>
<proteinExistence type="predicted"/>
<evidence type="ECO:0000313" key="2">
    <source>
        <dbReference type="Proteomes" id="UP000248272"/>
    </source>
</evidence>
<organism evidence="1 2">
    <name type="scientific">Microcystis aeruginosa Sj</name>
    <dbReference type="NCBI Taxonomy" id="1979544"/>
    <lineage>
        <taxon>Bacteria</taxon>
        <taxon>Bacillati</taxon>
        <taxon>Cyanobacteriota</taxon>
        <taxon>Cyanophyceae</taxon>
        <taxon>Oscillatoriophycideae</taxon>
        <taxon>Chroococcales</taxon>
        <taxon>Microcystaceae</taxon>
        <taxon>Microcystis</taxon>
    </lineage>
</organism>
<dbReference type="Proteomes" id="UP000248272">
    <property type="component" value="Unassembled WGS sequence"/>
</dbReference>
<evidence type="ECO:0000313" key="1">
    <source>
        <dbReference type="EMBL" id="GBL12615.1"/>
    </source>
</evidence>
<dbReference type="EMBL" id="BDSG01000196">
    <property type="protein sequence ID" value="GBL12615.1"/>
    <property type="molecule type" value="Genomic_DNA"/>
</dbReference>
<protein>
    <submittedName>
        <fullName evidence="1">Uncharacterized protein</fullName>
    </submittedName>
</protein>
<sequence>MVGTVTAVKFVLATATNNDIITIGPGDIIIPPIAMDLDIVTDKSRIREVEGIVTPITDDGDFSCYSCTVDDFNATIGTKRTNPQVHVSCTQSHNFIHPRGPGIGIDVIALETRPASG</sequence>